<dbReference type="GO" id="GO:0019350">
    <property type="term" value="P:teichoic acid biosynthetic process"/>
    <property type="evidence" value="ECO:0007669"/>
    <property type="project" value="UniProtKB-KW"/>
</dbReference>
<comment type="subcellular location">
    <subcellularLocation>
        <location evidence="1">Cell membrane</location>
        <topology evidence="1">Peripheral membrane protein</topology>
    </subcellularLocation>
</comment>
<protein>
    <recommendedName>
        <fullName evidence="9">Glycerophosphotransferase</fullName>
    </recommendedName>
</protein>
<evidence type="ECO:0000313" key="7">
    <source>
        <dbReference type="EMBL" id="MBC1561625.1"/>
    </source>
</evidence>
<gene>
    <name evidence="7" type="ORF">HB902_06050</name>
</gene>
<dbReference type="InterPro" id="IPR051612">
    <property type="entry name" value="Teichoic_Acid_Biosynth"/>
</dbReference>
<evidence type="ECO:0000256" key="4">
    <source>
        <dbReference type="ARBA" id="ARBA00022679"/>
    </source>
</evidence>
<name>A0A7X0XIE9_9LIST</name>
<proteinExistence type="inferred from homology"/>
<dbReference type="Gene3D" id="3.40.50.12580">
    <property type="match status" value="1"/>
</dbReference>
<dbReference type="AlphaFoldDB" id="A0A7X0XIE9"/>
<reference evidence="7 8" key="1">
    <citation type="submission" date="2020-03" db="EMBL/GenBank/DDBJ databases">
        <title>Soil Listeria distribution.</title>
        <authorList>
            <person name="Liao J."/>
            <person name="Wiedmann M."/>
        </authorList>
    </citation>
    <scope>NUCLEOTIDE SEQUENCE [LARGE SCALE GENOMIC DNA]</scope>
    <source>
        <strain evidence="7 8">FSL L7-1387</strain>
    </source>
</reference>
<accession>A0A7X0XIE9</accession>
<evidence type="ECO:0000256" key="3">
    <source>
        <dbReference type="ARBA" id="ARBA00022475"/>
    </source>
</evidence>
<evidence type="ECO:0000256" key="1">
    <source>
        <dbReference type="ARBA" id="ARBA00004202"/>
    </source>
</evidence>
<dbReference type="SUPFAM" id="SSF53756">
    <property type="entry name" value="UDP-Glycosyltransferase/glycogen phosphorylase"/>
    <property type="match status" value="1"/>
</dbReference>
<sequence>MFTSHHGNGFGDSPKYIALALLDKEFELVWLVRQKNAAIPSGIRQVEYGTSEALCELATAEIWIDNCRKRFYPPKKETQVYIQTWHSPLRLKQIERDAEQELPSAYVIQAKQDAKMCDYMISGSSFSTELYRNSFWFKGEILEVGTPRCDLFFQVQHRLKDRTRYVLYAPTFREDSTTDAYLKDFERVRKALQRLGYSEWKVWVRLHPNLRQDTATFDFTFSENVIDMSDYPDIQELLNQADWLITDYSSSMFDQLIARKRCLLYVPDEVVYQRQERSFYFKLDELPFPKSRTIQELEQAIVNWDETAYQRDIAAFHTRVETYETGHATEKIVQKIQEICKGDNYA</sequence>
<dbReference type="InterPro" id="IPR043148">
    <property type="entry name" value="TagF_C"/>
</dbReference>
<evidence type="ECO:0000313" key="8">
    <source>
        <dbReference type="Proteomes" id="UP000541955"/>
    </source>
</evidence>
<dbReference type="GO" id="GO:0005886">
    <property type="term" value="C:plasma membrane"/>
    <property type="evidence" value="ECO:0007669"/>
    <property type="project" value="UniProtKB-SubCell"/>
</dbReference>
<evidence type="ECO:0008006" key="9">
    <source>
        <dbReference type="Google" id="ProtNLM"/>
    </source>
</evidence>
<comment type="similarity">
    <text evidence="2">Belongs to the CDP-glycerol glycerophosphotransferase family.</text>
</comment>
<dbReference type="PANTHER" id="PTHR37316">
    <property type="entry name" value="TEICHOIC ACID GLYCEROL-PHOSPHATE PRIMASE"/>
    <property type="match status" value="1"/>
</dbReference>
<evidence type="ECO:0000256" key="2">
    <source>
        <dbReference type="ARBA" id="ARBA00010488"/>
    </source>
</evidence>
<keyword evidence="3" id="KW-1003">Cell membrane</keyword>
<keyword evidence="6" id="KW-0472">Membrane</keyword>
<keyword evidence="5" id="KW-0777">Teichoic acid biosynthesis</keyword>
<dbReference type="InterPro" id="IPR007554">
    <property type="entry name" value="Glycerophosphate_synth"/>
</dbReference>
<dbReference type="PANTHER" id="PTHR37316:SF3">
    <property type="entry name" value="TEICHOIC ACID GLYCEROL-PHOSPHATE TRANSFERASE"/>
    <property type="match status" value="1"/>
</dbReference>
<dbReference type="Proteomes" id="UP000541955">
    <property type="component" value="Unassembled WGS sequence"/>
</dbReference>
<dbReference type="InterPro" id="IPR043149">
    <property type="entry name" value="TagF_N"/>
</dbReference>
<dbReference type="EMBL" id="JAARRW010000002">
    <property type="protein sequence ID" value="MBC1561625.1"/>
    <property type="molecule type" value="Genomic_DNA"/>
</dbReference>
<comment type="caution">
    <text evidence="7">The sequence shown here is derived from an EMBL/GenBank/DDBJ whole genome shotgun (WGS) entry which is preliminary data.</text>
</comment>
<evidence type="ECO:0000256" key="5">
    <source>
        <dbReference type="ARBA" id="ARBA00022944"/>
    </source>
</evidence>
<dbReference type="Pfam" id="PF04464">
    <property type="entry name" value="Glyphos_transf"/>
    <property type="match status" value="1"/>
</dbReference>
<dbReference type="GO" id="GO:0047355">
    <property type="term" value="F:CDP-glycerol glycerophosphotransferase activity"/>
    <property type="evidence" value="ECO:0007669"/>
    <property type="project" value="InterPro"/>
</dbReference>
<keyword evidence="4" id="KW-0808">Transferase</keyword>
<organism evidence="7 8">
    <name type="scientific">Listeria booriae</name>
    <dbReference type="NCBI Taxonomy" id="1552123"/>
    <lineage>
        <taxon>Bacteria</taxon>
        <taxon>Bacillati</taxon>
        <taxon>Bacillota</taxon>
        <taxon>Bacilli</taxon>
        <taxon>Bacillales</taxon>
        <taxon>Listeriaceae</taxon>
        <taxon>Listeria</taxon>
    </lineage>
</organism>
<evidence type="ECO:0000256" key="6">
    <source>
        <dbReference type="ARBA" id="ARBA00023136"/>
    </source>
</evidence>
<dbReference type="Gene3D" id="3.40.50.11820">
    <property type="match status" value="1"/>
</dbReference>